<evidence type="ECO:0000313" key="5">
    <source>
        <dbReference type="Proteomes" id="UP000236161"/>
    </source>
</evidence>
<evidence type="ECO:0000256" key="1">
    <source>
        <dbReference type="ARBA" id="ARBA00007109"/>
    </source>
</evidence>
<proteinExistence type="inferred from homology"/>
<evidence type="ECO:0000259" key="3">
    <source>
        <dbReference type="Pfam" id="PF14571"/>
    </source>
</evidence>
<comment type="similarity">
    <text evidence="1">Belongs to the Di19 family.</text>
</comment>
<keyword evidence="5" id="KW-1185">Reference proteome</keyword>
<name>A0A2I0AB16_9ASPA</name>
<dbReference type="InterPro" id="IPR033347">
    <property type="entry name" value="Di19"/>
</dbReference>
<evidence type="ECO:0000259" key="2">
    <source>
        <dbReference type="Pfam" id="PF05605"/>
    </source>
</evidence>
<evidence type="ECO:0000313" key="4">
    <source>
        <dbReference type="EMBL" id="PKA52739.1"/>
    </source>
</evidence>
<dbReference type="OrthoDB" id="6270329at2759"/>
<organism evidence="4 5">
    <name type="scientific">Apostasia shenzhenica</name>
    <dbReference type="NCBI Taxonomy" id="1088818"/>
    <lineage>
        <taxon>Eukaryota</taxon>
        <taxon>Viridiplantae</taxon>
        <taxon>Streptophyta</taxon>
        <taxon>Embryophyta</taxon>
        <taxon>Tracheophyta</taxon>
        <taxon>Spermatophyta</taxon>
        <taxon>Magnoliopsida</taxon>
        <taxon>Liliopsida</taxon>
        <taxon>Asparagales</taxon>
        <taxon>Orchidaceae</taxon>
        <taxon>Apostasioideae</taxon>
        <taxon>Apostasia</taxon>
    </lineage>
</organism>
<dbReference type="STRING" id="1088818.A0A2I0AB16"/>
<dbReference type="InterPro" id="IPR027935">
    <property type="entry name" value="Di19_C"/>
</dbReference>
<sequence>MESASWSRFSAASKRHHNALQSRCDPYLTFVEMEGEEESRAEFPCPFCDEDYDIVGLCCHIDDEHQAEAKNGICPICLAGVVMDMVGHITMQHANLFKISFYMRLRKGSPGTHSTFDFLRKEIRDGCLQSLLGGTSYSTAPSHTAPDSLLISFISNVPGADASREIESESFDEGLEKTSEKKVVEWYVFCSSTLFPFLH</sequence>
<feature type="domain" description="Di19 C-terminal" evidence="3">
    <location>
        <begin position="118"/>
        <end position="181"/>
    </location>
</feature>
<reference evidence="4 5" key="1">
    <citation type="journal article" date="2017" name="Nature">
        <title>The Apostasia genome and the evolution of orchids.</title>
        <authorList>
            <person name="Zhang G.Q."/>
            <person name="Liu K.W."/>
            <person name="Li Z."/>
            <person name="Lohaus R."/>
            <person name="Hsiao Y.Y."/>
            <person name="Niu S.C."/>
            <person name="Wang J.Y."/>
            <person name="Lin Y.C."/>
            <person name="Xu Q."/>
            <person name="Chen L.J."/>
            <person name="Yoshida K."/>
            <person name="Fujiwara S."/>
            <person name="Wang Z.W."/>
            <person name="Zhang Y.Q."/>
            <person name="Mitsuda N."/>
            <person name="Wang M."/>
            <person name="Liu G.H."/>
            <person name="Pecoraro L."/>
            <person name="Huang H.X."/>
            <person name="Xiao X.J."/>
            <person name="Lin M."/>
            <person name="Wu X.Y."/>
            <person name="Wu W.L."/>
            <person name="Chen Y.Y."/>
            <person name="Chang S.B."/>
            <person name="Sakamoto S."/>
            <person name="Ohme-Takagi M."/>
            <person name="Yagi M."/>
            <person name="Zeng S.J."/>
            <person name="Shen C.Y."/>
            <person name="Yeh C.M."/>
            <person name="Luo Y.B."/>
            <person name="Tsai W.C."/>
            <person name="Van de Peer Y."/>
            <person name="Liu Z.J."/>
        </authorList>
    </citation>
    <scope>NUCLEOTIDE SEQUENCE [LARGE SCALE GENOMIC DNA]</scope>
    <source>
        <strain evidence="5">cv. Shenzhen</strain>
        <tissue evidence="4">Stem</tissue>
    </source>
</reference>
<gene>
    <name evidence="4" type="primary">DI19-3</name>
    <name evidence="4" type="ORF">AXF42_Ash001720</name>
</gene>
<feature type="domain" description="Di19 zinc-binding" evidence="2">
    <location>
        <begin position="42"/>
        <end position="94"/>
    </location>
</feature>
<dbReference type="Pfam" id="PF14571">
    <property type="entry name" value="Di19_C"/>
    <property type="match status" value="1"/>
</dbReference>
<dbReference type="EMBL" id="KZ452001">
    <property type="protein sequence ID" value="PKA52739.1"/>
    <property type="molecule type" value="Genomic_DNA"/>
</dbReference>
<dbReference type="PANTHER" id="PTHR31875:SF26">
    <property type="entry name" value="PROTEIN DEHYDRATION-INDUCED 19-RELATED"/>
    <property type="match status" value="1"/>
</dbReference>
<dbReference type="AlphaFoldDB" id="A0A2I0AB16"/>
<protein>
    <submittedName>
        <fullName evidence="4">Protein dehydration-induced 19 like 3</fullName>
    </submittedName>
</protein>
<dbReference type="PANTHER" id="PTHR31875">
    <property type="entry name" value="PROTEIN DEHYDRATION-INDUCED 19"/>
    <property type="match status" value="1"/>
</dbReference>
<dbReference type="Pfam" id="PF05605">
    <property type="entry name" value="zf-Di19"/>
    <property type="match status" value="1"/>
</dbReference>
<dbReference type="InterPro" id="IPR008598">
    <property type="entry name" value="Di19_Zn-bd"/>
</dbReference>
<dbReference type="Proteomes" id="UP000236161">
    <property type="component" value="Unassembled WGS sequence"/>
</dbReference>
<accession>A0A2I0AB16</accession>